<evidence type="ECO:0000256" key="1">
    <source>
        <dbReference type="SAM" id="Phobius"/>
    </source>
</evidence>
<accession>A5BEL0</accession>
<keyword evidence="1" id="KW-1133">Transmembrane helix</keyword>
<evidence type="ECO:0000313" key="2">
    <source>
        <dbReference type="EMBL" id="CAN67838.1"/>
    </source>
</evidence>
<dbReference type="EMBL" id="AM456821">
    <property type="protein sequence ID" value="CAN67838.1"/>
    <property type="molecule type" value="Genomic_DNA"/>
</dbReference>
<organism evidence="2">
    <name type="scientific">Vitis vinifera</name>
    <name type="common">Grape</name>
    <dbReference type="NCBI Taxonomy" id="29760"/>
    <lineage>
        <taxon>Eukaryota</taxon>
        <taxon>Viridiplantae</taxon>
        <taxon>Streptophyta</taxon>
        <taxon>Embryophyta</taxon>
        <taxon>Tracheophyta</taxon>
        <taxon>Spermatophyta</taxon>
        <taxon>Magnoliopsida</taxon>
        <taxon>eudicotyledons</taxon>
        <taxon>Gunneridae</taxon>
        <taxon>Pentapetalae</taxon>
        <taxon>rosids</taxon>
        <taxon>Vitales</taxon>
        <taxon>Vitaceae</taxon>
        <taxon>Viteae</taxon>
        <taxon>Vitis</taxon>
    </lineage>
</organism>
<keyword evidence="1" id="KW-0472">Membrane</keyword>
<feature type="transmembrane region" description="Helical" evidence="1">
    <location>
        <begin position="211"/>
        <end position="234"/>
    </location>
</feature>
<name>A5BEL0_VITVI</name>
<feature type="transmembrane region" description="Helical" evidence="1">
    <location>
        <begin position="254"/>
        <end position="277"/>
    </location>
</feature>
<gene>
    <name evidence="2" type="ORF">VITISV_031598</name>
</gene>
<reference evidence="2" key="1">
    <citation type="journal article" date="2007" name="PLoS ONE">
        <title>The first genome sequence of an elite grapevine cultivar (Pinot noir Vitis vinifera L.): coping with a highly heterozygous genome.</title>
        <authorList>
            <person name="Velasco R."/>
            <person name="Zharkikh A."/>
            <person name="Troggio M."/>
            <person name="Cartwright D.A."/>
            <person name="Cestaro A."/>
            <person name="Pruss D."/>
            <person name="Pindo M."/>
            <person name="FitzGerald L.M."/>
            <person name="Vezzulli S."/>
            <person name="Reid J."/>
            <person name="Malacarne G."/>
            <person name="Iliev D."/>
            <person name="Coppola G."/>
            <person name="Wardell B."/>
            <person name="Micheletti D."/>
            <person name="Macalma T."/>
            <person name="Facci M."/>
            <person name="Mitchell J.T."/>
            <person name="Perazzolli M."/>
            <person name="Eldredge G."/>
            <person name="Gatto P."/>
            <person name="Oyzerski R."/>
            <person name="Moretto M."/>
            <person name="Gutin N."/>
            <person name="Stefanini M."/>
            <person name="Chen Y."/>
            <person name="Segala C."/>
            <person name="Davenport C."/>
            <person name="Dematte L."/>
            <person name="Mraz A."/>
            <person name="Battilana J."/>
            <person name="Stormo K."/>
            <person name="Costa F."/>
            <person name="Tao Q."/>
            <person name="Si-Ammour A."/>
            <person name="Harkins T."/>
            <person name="Lackey A."/>
            <person name="Perbost C."/>
            <person name="Taillon B."/>
            <person name="Stella A."/>
            <person name="Solovyev V."/>
            <person name="Fawcett J.A."/>
            <person name="Sterck L."/>
            <person name="Vandepoele K."/>
            <person name="Grando S.M."/>
            <person name="Toppo S."/>
            <person name="Moser C."/>
            <person name="Lanchbury J."/>
            <person name="Bogden R."/>
            <person name="Skolnick M."/>
            <person name="Sgaramella V."/>
            <person name="Bhatnagar S.K."/>
            <person name="Fontana P."/>
            <person name="Gutin A."/>
            <person name="Van de Peer Y."/>
            <person name="Salamini F."/>
            <person name="Viola R."/>
        </authorList>
    </citation>
    <scope>NUCLEOTIDE SEQUENCE</scope>
</reference>
<dbReference type="AlphaFoldDB" id="A5BEL0"/>
<sequence length="467" mass="54213">MDGWKRKKLLRDWLKKKPFAIWKKNGWKTGSLNDRSRELTDCGIFVMKFMQLWSNRGISRAIANILIDRRKQPFSWEVVHQEVKHWGTRRVCCWLAKYVLSSEWLTCRETPPVDEIRRDSFEQWVNQEVHVLGSMSRISICDKPSEFWKRIGMEQCAYSGAYEMPLDDSNRDVQVIDYGMVPLSANPGKKFIIKDIKNHEQAHVMDIRFEYILLVLVITNFKIYDIIITTLIVHSCLSYVDGHHHGGYYALIRIMLRLKVCMIVSMLQGSIWINTYLNLRMKSPRDLDSIFRNHEPNRVLYYTMYEVRGIDSTGYQKALSRKLPVIRCMLRPSLCRVGLVVALSPFLDEVGGFAWFQFFPHEIQALLGSHWSALLSPTPRISLFGRSAPFGTPEKCFFTSLGPLPLMTRGTHFLVTRGTHFYPDFPKSTRGGLLLSGPLRKRHTTLANITSGRPTYPIRICFVRIVE</sequence>
<protein>
    <submittedName>
        <fullName evidence="2">Uncharacterized protein</fullName>
    </submittedName>
</protein>
<proteinExistence type="predicted"/>
<keyword evidence="1" id="KW-0812">Transmembrane</keyword>